<evidence type="ECO:0000256" key="5">
    <source>
        <dbReference type="ARBA" id="ARBA00023136"/>
    </source>
</evidence>
<sequence length="141" mass="15186">MMSTESWPQPALRLWTLAQRFQKFVAVGAFGLVVNQAGLFGLHDVASFDLVLASPLAILASMVATFSLNEFWTWHDRGSGRIATRAVLYGAVNSGGLAINYGVLALLVAEFEMHYLAANLVGAAVAAVWNFGVNNAVTWRA</sequence>
<comment type="subcellular location">
    <subcellularLocation>
        <location evidence="1">Membrane</location>
        <topology evidence="1">Multi-pass membrane protein</topology>
    </subcellularLocation>
</comment>
<dbReference type="Pfam" id="PF04138">
    <property type="entry name" value="GtrA_DPMS_TM"/>
    <property type="match status" value="1"/>
</dbReference>
<evidence type="ECO:0000259" key="7">
    <source>
        <dbReference type="Pfam" id="PF04138"/>
    </source>
</evidence>
<organism evidence="8">
    <name type="scientific">uncultured Thermomicrobiales bacterium</name>
    <dbReference type="NCBI Taxonomy" id="1645740"/>
    <lineage>
        <taxon>Bacteria</taxon>
        <taxon>Pseudomonadati</taxon>
        <taxon>Thermomicrobiota</taxon>
        <taxon>Thermomicrobia</taxon>
        <taxon>Thermomicrobiales</taxon>
        <taxon>environmental samples</taxon>
    </lineage>
</organism>
<feature type="domain" description="GtrA/DPMS transmembrane" evidence="7">
    <location>
        <begin position="23"/>
        <end position="139"/>
    </location>
</feature>
<keyword evidence="4 6" id="KW-1133">Transmembrane helix</keyword>
<evidence type="ECO:0000313" key="8">
    <source>
        <dbReference type="EMBL" id="CAA9563723.1"/>
    </source>
</evidence>
<keyword evidence="5 6" id="KW-0472">Membrane</keyword>
<dbReference type="PANTHER" id="PTHR38459">
    <property type="entry name" value="PROPHAGE BACTOPRENOL-LINKED GLUCOSE TRANSLOCASE HOMOLOG"/>
    <property type="match status" value="1"/>
</dbReference>
<evidence type="ECO:0000256" key="6">
    <source>
        <dbReference type="SAM" id="Phobius"/>
    </source>
</evidence>
<reference evidence="8" key="1">
    <citation type="submission" date="2020-02" db="EMBL/GenBank/DDBJ databases">
        <authorList>
            <person name="Meier V. D."/>
        </authorList>
    </citation>
    <scope>NUCLEOTIDE SEQUENCE</scope>
    <source>
        <strain evidence="8">AVDCRST_MAG73</strain>
    </source>
</reference>
<dbReference type="EMBL" id="CADCWE010000257">
    <property type="protein sequence ID" value="CAA9563723.1"/>
    <property type="molecule type" value="Genomic_DNA"/>
</dbReference>
<evidence type="ECO:0000256" key="1">
    <source>
        <dbReference type="ARBA" id="ARBA00004141"/>
    </source>
</evidence>
<dbReference type="GO" id="GO:0005886">
    <property type="term" value="C:plasma membrane"/>
    <property type="evidence" value="ECO:0007669"/>
    <property type="project" value="TreeGrafter"/>
</dbReference>
<name>A0A6J4UXR3_9BACT</name>
<dbReference type="GO" id="GO:0000271">
    <property type="term" value="P:polysaccharide biosynthetic process"/>
    <property type="evidence" value="ECO:0007669"/>
    <property type="project" value="InterPro"/>
</dbReference>
<feature type="transmembrane region" description="Helical" evidence="6">
    <location>
        <begin position="86"/>
        <end position="109"/>
    </location>
</feature>
<feature type="transmembrane region" description="Helical" evidence="6">
    <location>
        <begin position="115"/>
        <end position="133"/>
    </location>
</feature>
<evidence type="ECO:0000256" key="2">
    <source>
        <dbReference type="ARBA" id="ARBA00009399"/>
    </source>
</evidence>
<keyword evidence="3 6" id="KW-0812">Transmembrane</keyword>
<proteinExistence type="inferred from homology"/>
<evidence type="ECO:0000256" key="4">
    <source>
        <dbReference type="ARBA" id="ARBA00022989"/>
    </source>
</evidence>
<feature type="transmembrane region" description="Helical" evidence="6">
    <location>
        <begin position="21"/>
        <end position="40"/>
    </location>
</feature>
<gene>
    <name evidence="8" type="ORF">AVDCRST_MAG73-3961</name>
</gene>
<protein>
    <recommendedName>
        <fullName evidence="7">GtrA/DPMS transmembrane domain-containing protein</fullName>
    </recommendedName>
</protein>
<accession>A0A6J4UXR3</accession>
<comment type="similarity">
    <text evidence="2">Belongs to the GtrA family.</text>
</comment>
<dbReference type="PANTHER" id="PTHR38459:SF1">
    <property type="entry name" value="PROPHAGE BACTOPRENOL-LINKED GLUCOSE TRANSLOCASE HOMOLOG"/>
    <property type="match status" value="1"/>
</dbReference>
<feature type="transmembrane region" description="Helical" evidence="6">
    <location>
        <begin position="52"/>
        <end position="74"/>
    </location>
</feature>
<dbReference type="InterPro" id="IPR007267">
    <property type="entry name" value="GtrA_DPMS_TM"/>
</dbReference>
<dbReference type="InterPro" id="IPR051401">
    <property type="entry name" value="GtrA_CellWall_Glycosyl"/>
</dbReference>
<evidence type="ECO:0000256" key="3">
    <source>
        <dbReference type="ARBA" id="ARBA00022692"/>
    </source>
</evidence>
<dbReference type="AlphaFoldDB" id="A0A6J4UXR3"/>